<feature type="transmembrane region" description="Helical" evidence="1">
    <location>
        <begin position="273"/>
        <end position="299"/>
    </location>
</feature>
<keyword evidence="1" id="KW-0472">Membrane</keyword>
<name>A0ABQ5MV91_9MICC</name>
<feature type="transmembrane region" description="Helical" evidence="1">
    <location>
        <begin position="84"/>
        <end position="105"/>
    </location>
</feature>
<keyword evidence="1" id="KW-0812">Transmembrane</keyword>
<accession>A0ABQ5MV91</accession>
<feature type="transmembrane region" description="Helical" evidence="1">
    <location>
        <begin position="56"/>
        <end position="77"/>
    </location>
</feature>
<feature type="transmembrane region" description="Helical" evidence="1">
    <location>
        <begin position="319"/>
        <end position="338"/>
    </location>
</feature>
<organism evidence="2 3">
    <name type="scientific">Arthrobacter mangrovi</name>
    <dbReference type="NCBI Taxonomy" id="2966350"/>
    <lineage>
        <taxon>Bacteria</taxon>
        <taxon>Bacillati</taxon>
        <taxon>Actinomycetota</taxon>
        <taxon>Actinomycetes</taxon>
        <taxon>Micrococcales</taxon>
        <taxon>Micrococcaceae</taxon>
        <taxon>Arthrobacter</taxon>
    </lineage>
</organism>
<dbReference type="EMBL" id="BRVS01000008">
    <property type="protein sequence ID" value="GLB67720.1"/>
    <property type="molecule type" value="Genomic_DNA"/>
</dbReference>
<gene>
    <name evidence="2" type="ORF">AHIS1636_21600</name>
</gene>
<comment type="caution">
    <text evidence="2">The sequence shown here is derived from an EMBL/GenBank/DDBJ whole genome shotgun (WGS) entry which is preliminary data.</text>
</comment>
<keyword evidence="3" id="KW-1185">Reference proteome</keyword>
<reference evidence="2 3" key="1">
    <citation type="journal article" date="2023" name="Int. J. Syst. Evol. Microbiol.">
        <title>Arthrobacter mangrovi sp. nov., an actinobacterium isolated from the rhizosphere of a mangrove.</title>
        <authorList>
            <person name="Hamada M."/>
            <person name="Saitou S."/>
            <person name="Enomoto N."/>
            <person name="Nanri K."/>
            <person name="Hidaka K."/>
            <person name="Miura T."/>
            <person name="Tamura T."/>
        </authorList>
    </citation>
    <scope>NUCLEOTIDE SEQUENCE [LARGE SCALE GENOMIC DNA]</scope>
    <source>
        <strain evidence="2 3">NBRC 112813</strain>
    </source>
</reference>
<feature type="transmembrane region" description="Helical" evidence="1">
    <location>
        <begin position="229"/>
        <end position="252"/>
    </location>
</feature>
<feature type="transmembrane region" description="Helical" evidence="1">
    <location>
        <begin position="191"/>
        <end position="209"/>
    </location>
</feature>
<evidence type="ECO:0000256" key="1">
    <source>
        <dbReference type="SAM" id="Phobius"/>
    </source>
</evidence>
<dbReference type="Proteomes" id="UP001209654">
    <property type="component" value="Unassembled WGS sequence"/>
</dbReference>
<keyword evidence="1" id="KW-1133">Transmembrane helix</keyword>
<sequence>MRGDGLVSAAPLLTAVAALSYAAAAFAVVFTGGTLPLADPAVPVALAPLNGPLGEVLLYLLPAAAVPGGLLALAVHVRRRPRRLLVGAAVTFAGLYAAAVLLLIVDTRILTMLGYVPFLLVLALTDPAALPGDYGWPIVGHQVVLLAGVALWAMTAAACLRKSQGGCRRCGRRKGGGPFTASAARSWGKPVTIAAAAIPAAYGATRFAWAAGIPLGISPEVLAMMQETGMVYAGLGLASMALLGTILTLGLLQRWGSAVPRWIPWLGGRRVPVRLAVIPAGLVSVVVVPAGATYLRIFTSGISTGIPFDAVNWATGAPTLLWVLWGPLLAAATLAYYLKRRPGCLRCGREG</sequence>
<evidence type="ECO:0000313" key="3">
    <source>
        <dbReference type="Proteomes" id="UP001209654"/>
    </source>
</evidence>
<evidence type="ECO:0000313" key="2">
    <source>
        <dbReference type="EMBL" id="GLB67720.1"/>
    </source>
</evidence>
<proteinExistence type="predicted"/>
<protein>
    <submittedName>
        <fullName evidence="2">Uncharacterized protein</fullName>
    </submittedName>
</protein>
<feature type="transmembrane region" description="Helical" evidence="1">
    <location>
        <begin position="139"/>
        <end position="160"/>
    </location>
</feature>